<name>A0A3M2HJW6_9GAMM</name>
<proteinExistence type="predicted"/>
<evidence type="ECO:0000256" key="1">
    <source>
        <dbReference type="SAM" id="MobiDB-lite"/>
    </source>
</evidence>
<dbReference type="EMBL" id="RFFM01000003">
    <property type="protein sequence ID" value="RMH89298.1"/>
    <property type="molecule type" value="Genomic_DNA"/>
</dbReference>
<gene>
    <name evidence="2" type="ORF">EA797_15310</name>
</gene>
<organism evidence="2 3">
    <name type="scientific">Stutzerimonas zhaodongensis</name>
    <dbReference type="NCBI Taxonomy" id="1176257"/>
    <lineage>
        <taxon>Bacteria</taxon>
        <taxon>Pseudomonadati</taxon>
        <taxon>Pseudomonadota</taxon>
        <taxon>Gammaproteobacteria</taxon>
        <taxon>Pseudomonadales</taxon>
        <taxon>Pseudomonadaceae</taxon>
        <taxon>Stutzerimonas</taxon>
    </lineage>
</organism>
<dbReference type="Proteomes" id="UP000269774">
    <property type="component" value="Unassembled WGS sequence"/>
</dbReference>
<keyword evidence="3" id="KW-1185">Reference proteome</keyword>
<dbReference type="AlphaFoldDB" id="A0A3M2HJW6"/>
<feature type="region of interest" description="Disordered" evidence="1">
    <location>
        <begin position="50"/>
        <end position="76"/>
    </location>
</feature>
<evidence type="ECO:0000313" key="2">
    <source>
        <dbReference type="EMBL" id="RMH89298.1"/>
    </source>
</evidence>
<accession>A0A3M2HJW6</accession>
<sequence>MLAPTERADRCAGQMLSVGASLLALTERTQRHSALAELFQIARTNNLGQIGHRDCPQRPLSVPTGLKKMNPAGSGS</sequence>
<protein>
    <submittedName>
        <fullName evidence="2">Uncharacterized protein</fullName>
    </submittedName>
</protein>
<reference evidence="2 3" key="1">
    <citation type="submission" date="2018-10" db="EMBL/GenBank/DDBJ databases">
        <title>Pseudomonas zhaodongensis NEAU-ST5-21(T) genome.</title>
        <authorList>
            <person name="Peng J."/>
            <person name="Liu Z.-P."/>
        </authorList>
    </citation>
    <scope>NUCLEOTIDE SEQUENCE [LARGE SCALE GENOMIC DNA]</scope>
    <source>
        <strain evidence="2 3">NEAU-ST5-21</strain>
    </source>
</reference>
<evidence type="ECO:0000313" key="3">
    <source>
        <dbReference type="Proteomes" id="UP000269774"/>
    </source>
</evidence>
<comment type="caution">
    <text evidence="2">The sequence shown here is derived from an EMBL/GenBank/DDBJ whole genome shotgun (WGS) entry which is preliminary data.</text>
</comment>